<dbReference type="EMBL" id="RWGY01000011">
    <property type="protein sequence ID" value="TVU29779.1"/>
    <property type="molecule type" value="Genomic_DNA"/>
</dbReference>
<evidence type="ECO:0000313" key="1">
    <source>
        <dbReference type="EMBL" id="TVU29779.1"/>
    </source>
</evidence>
<sequence length="109" mass="12052">MAVPRWWLNEEEGYAAGWAGLLFAGPSWAGCARGQKNSEEERGGRRGIWCCPGRRGRIPSSHWLAARTAPNAWSRRDKGYLLEYWTYVPVAMHGPEGVAAVCPAAHNAQ</sequence>
<dbReference type="Gramene" id="TVU29779">
    <property type="protein sequence ID" value="TVU29779"/>
    <property type="gene ID" value="EJB05_21365"/>
</dbReference>
<evidence type="ECO:0000313" key="2">
    <source>
        <dbReference type="Proteomes" id="UP000324897"/>
    </source>
</evidence>
<keyword evidence="2" id="KW-1185">Reference proteome</keyword>
<proteinExistence type="predicted"/>
<dbReference type="AlphaFoldDB" id="A0A5J9V0X5"/>
<dbReference type="Proteomes" id="UP000324897">
    <property type="component" value="Chromosome 1"/>
</dbReference>
<protein>
    <submittedName>
        <fullName evidence="1">Uncharacterized protein</fullName>
    </submittedName>
</protein>
<reference evidence="1 2" key="1">
    <citation type="journal article" date="2019" name="Sci. Rep.">
        <title>A high-quality genome of Eragrostis curvula grass provides insights into Poaceae evolution and supports new strategies to enhance forage quality.</title>
        <authorList>
            <person name="Carballo J."/>
            <person name="Santos B.A.C.M."/>
            <person name="Zappacosta D."/>
            <person name="Garbus I."/>
            <person name="Selva J.P."/>
            <person name="Gallo C.A."/>
            <person name="Diaz A."/>
            <person name="Albertini E."/>
            <person name="Caccamo M."/>
            <person name="Echenique V."/>
        </authorList>
    </citation>
    <scope>NUCLEOTIDE SEQUENCE [LARGE SCALE GENOMIC DNA]</scope>
    <source>
        <strain evidence="2">cv. Victoria</strain>
        <tissue evidence="1">Leaf</tissue>
    </source>
</reference>
<dbReference type="PROSITE" id="PS51257">
    <property type="entry name" value="PROKAR_LIPOPROTEIN"/>
    <property type="match status" value="1"/>
</dbReference>
<accession>A0A5J9V0X5</accession>
<feature type="non-terminal residue" evidence="1">
    <location>
        <position position="1"/>
    </location>
</feature>
<gene>
    <name evidence="1" type="ORF">EJB05_21365</name>
</gene>
<organism evidence="1 2">
    <name type="scientific">Eragrostis curvula</name>
    <name type="common">weeping love grass</name>
    <dbReference type="NCBI Taxonomy" id="38414"/>
    <lineage>
        <taxon>Eukaryota</taxon>
        <taxon>Viridiplantae</taxon>
        <taxon>Streptophyta</taxon>
        <taxon>Embryophyta</taxon>
        <taxon>Tracheophyta</taxon>
        <taxon>Spermatophyta</taxon>
        <taxon>Magnoliopsida</taxon>
        <taxon>Liliopsida</taxon>
        <taxon>Poales</taxon>
        <taxon>Poaceae</taxon>
        <taxon>PACMAD clade</taxon>
        <taxon>Chloridoideae</taxon>
        <taxon>Eragrostideae</taxon>
        <taxon>Eragrostidinae</taxon>
        <taxon>Eragrostis</taxon>
    </lineage>
</organism>
<name>A0A5J9V0X5_9POAL</name>
<comment type="caution">
    <text evidence="1">The sequence shown here is derived from an EMBL/GenBank/DDBJ whole genome shotgun (WGS) entry which is preliminary data.</text>
</comment>